<dbReference type="Gene3D" id="2.20.70.30">
    <property type="entry name" value="Nascent polypeptide-associated complex domain"/>
    <property type="match status" value="1"/>
</dbReference>
<name>A0A0M0C088_9ARCH</name>
<accession>A0A0M0C088</accession>
<dbReference type="CDD" id="cd14359">
    <property type="entry name" value="UBA_AeNAC"/>
    <property type="match status" value="1"/>
</dbReference>
<comment type="function">
    <text evidence="4">Contacts the emerging nascent chain on the ribosome.</text>
</comment>
<evidence type="ECO:0000256" key="3">
    <source>
        <dbReference type="ARBA" id="ARBA00022927"/>
    </source>
</evidence>
<keyword evidence="1 4" id="KW-0813">Transport</keyword>
<evidence type="ECO:0000256" key="5">
    <source>
        <dbReference type="NCBIfam" id="TIGR00264"/>
    </source>
</evidence>
<sequence>MRKRMNPRNAKRMMQKMGMNMGEMPEVEEVIFRTSSKEIVVENAQVAVIDMGGQKIFQVTGEVSERALEGQTTGVAIAEEDVQLVADQTGKSMEDAKRALESSDGDLAKAILLLQTGG</sequence>
<dbReference type="InterPro" id="IPR009060">
    <property type="entry name" value="UBA-like_sf"/>
</dbReference>
<evidence type="ECO:0000256" key="1">
    <source>
        <dbReference type="ARBA" id="ARBA00022448"/>
    </source>
</evidence>
<dbReference type="HAMAP" id="MF_00814">
    <property type="entry name" value="NAC_arch"/>
    <property type="match status" value="1"/>
</dbReference>
<evidence type="ECO:0000256" key="2">
    <source>
        <dbReference type="ARBA" id="ARBA00022884"/>
    </source>
</evidence>
<comment type="subunit">
    <text evidence="4">Homodimer. Interacts with the ribosome. Binds ribosomal RNA.</text>
</comment>
<organism evidence="8 9">
    <name type="scientific">miscellaneous Crenarchaeota group-1 archaeon SG8-32-1</name>
    <dbReference type="NCBI Taxonomy" id="1685124"/>
    <lineage>
        <taxon>Archaea</taxon>
        <taxon>Candidatus Bathyarchaeota</taxon>
        <taxon>MCG-1</taxon>
    </lineage>
</organism>
<dbReference type="SUPFAM" id="SSF46934">
    <property type="entry name" value="UBA-like"/>
    <property type="match status" value="1"/>
</dbReference>
<dbReference type="InterPro" id="IPR005231">
    <property type="entry name" value="NAC_arc"/>
</dbReference>
<evidence type="ECO:0000259" key="7">
    <source>
        <dbReference type="PROSITE" id="PS51151"/>
    </source>
</evidence>
<dbReference type="PROSITE" id="PS51151">
    <property type="entry name" value="NAC_AB"/>
    <property type="match status" value="1"/>
</dbReference>
<feature type="compositionally biased region" description="Basic residues" evidence="6">
    <location>
        <begin position="1"/>
        <end position="14"/>
    </location>
</feature>
<reference evidence="8 9" key="1">
    <citation type="submission" date="2015-06" db="EMBL/GenBank/DDBJ databases">
        <title>New insights into the roles of widespread benthic archaea in carbon and nitrogen cycling.</title>
        <authorList>
            <person name="Lazar C.S."/>
            <person name="Baker B.J."/>
            <person name="Seitz K.W."/>
            <person name="Hyde A.S."/>
            <person name="Dick G.J."/>
            <person name="Hinrichs K.-U."/>
            <person name="Teske A.P."/>
        </authorList>
    </citation>
    <scope>NUCLEOTIDE SEQUENCE [LARGE SCALE GENOMIC DNA]</scope>
    <source>
        <strain evidence="8">SG8-32-1</strain>
    </source>
</reference>
<keyword evidence="3 4" id="KW-0653">Protein transport</keyword>
<evidence type="ECO:0000313" key="8">
    <source>
        <dbReference type="EMBL" id="KON34268.1"/>
    </source>
</evidence>
<dbReference type="EMBL" id="LFWU01000011">
    <property type="protein sequence ID" value="KON34268.1"/>
    <property type="molecule type" value="Genomic_DNA"/>
</dbReference>
<dbReference type="GO" id="GO:0003723">
    <property type="term" value="F:RNA binding"/>
    <property type="evidence" value="ECO:0007669"/>
    <property type="project" value="UniProtKB-UniRule"/>
</dbReference>
<evidence type="ECO:0000256" key="6">
    <source>
        <dbReference type="SAM" id="MobiDB-lite"/>
    </source>
</evidence>
<feature type="region of interest" description="Disordered" evidence="6">
    <location>
        <begin position="1"/>
        <end position="20"/>
    </location>
</feature>
<dbReference type="Proteomes" id="UP000037237">
    <property type="component" value="Unassembled WGS sequence"/>
</dbReference>
<dbReference type="InterPro" id="IPR002715">
    <property type="entry name" value="Nas_poly-pep-assoc_cplx_dom"/>
</dbReference>
<dbReference type="SMART" id="SM01407">
    <property type="entry name" value="NAC"/>
    <property type="match status" value="1"/>
</dbReference>
<keyword evidence="2 4" id="KW-0694">RNA-binding</keyword>
<feature type="domain" description="NAC-A/B" evidence="7">
    <location>
        <begin position="4"/>
        <end position="72"/>
    </location>
</feature>
<dbReference type="AlphaFoldDB" id="A0A0M0C088"/>
<gene>
    <name evidence="4" type="primary">nac</name>
    <name evidence="8" type="ORF">AC477_00655</name>
</gene>
<protein>
    <recommendedName>
        <fullName evidence="4 5">Nascent polypeptide-associated complex protein</fullName>
    </recommendedName>
</protein>
<dbReference type="Gene3D" id="1.10.8.10">
    <property type="entry name" value="DNA helicase RuvA subunit, C-terminal domain"/>
    <property type="match status" value="1"/>
</dbReference>
<evidence type="ECO:0000313" key="9">
    <source>
        <dbReference type="Proteomes" id="UP000037237"/>
    </source>
</evidence>
<comment type="caution">
    <text evidence="8">The sequence shown here is derived from an EMBL/GenBank/DDBJ whole genome shotgun (WGS) entry which is preliminary data.</text>
</comment>
<dbReference type="Pfam" id="PF01849">
    <property type="entry name" value="NAC"/>
    <property type="match status" value="1"/>
</dbReference>
<comment type="similarity">
    <text evidence="4">Belongs to the NAC-alpha family.</text>
</comment>
<proteinExistence type="inferred from homology"/>
<dbReference type="NCBIfam" id="TIGR00264">
    <property type="entry name" value="archaeal-type nascent polypeptide-associated complex protein"/>
    <property type="match status" value="1"/>
</dbReference>
<dbReference type="GO" id="GO:0015031">
    <property type="term" value="P:protein transport"/>
    <property type="evidence" value="ECO:0007669"/>
    <property type="project" value="UniProtKB-UniRule"/>
</dbReference>
<evidence type="ECO:0000256" key="4">
    <source>
        <dbReference type="HAMAP-Rule" id="MF_00814"/>
    </source>
</evidence>
<dbReference type="InterPro" id="IPR038187">
    <property type="entry name" value="NAC_A/B_dom_sf"/>
</dbReference>